<dbReference type="AlphaFoldDB" id="A0A0R1M881"/>
<name>A0A0R1M881_9LACO</name>
<dbReference type="PATRIC" id="fig|1423731.3.peg.1029"/>
<gene>
    <name evidence="1" type="ORF">FC81_GL000999</name>
</gene>
<evidence type="ECO:0000313" key="2">
    <source>
        <dbReference type="Proteomes" id="UP000051621"/>
    </source>
</evidence>
<keyword evidence="2" id="KW-1185">Reference proteome</keyword>
<dbReference type="EMBL" id="AZEF01000019">
    <property type="protein sequence ID" value="KRL01908.1"/>
    <property type="molecule type" value="Genomic_DNA"/>
</dbReference>
<reference evidence="1 2" key="1">
    <citation type="journal article" date="2015" name="Genome Announc.">
        <title>Expanding the biotechnology potential of lactobacilli through comparative genomics of 213 strains and associated genera.</title>
        <authorList>
            <person name="Sun Z."/>
            <person name="Harris H.M."/>
            <person name="McCann A."/>
            <person name="Guo C."/>
            <person name="Argimon S."/>
            <person name="Zhang W."/>
            <person name="Yang X."/>
            <person name="Jeffery I.B."/>
            <person name="Cooney J.C."/>
            <person name="Kagawa T.F."/>
            <person name="Liu W."/>
            <person name="Song Y."/>
            <person name="Salvetti E."/>
            <person name="Wrobel A."/>
            <person name="Rasinkangas P."/>
            <person name="Parkhill J."/>
            <person name="Rea M.C."/>
            <person name="O'Sullivan O."/>
            <person name="Ritari J."/>
            <person name="Douillard F.P."/>
            <person name="Paul Ross R."/>
            <person name="Yang R."/>
            <person name="Briner A.E."/>
            <person name="Felis G.E."/>
            <person name="de Vos W.M."/>
            <person name="Barrangou R."/>
            <person name="Klaenhammer T.R."/>
            <person name="Caufield P.W."/>
            <person name="Cui Y."/>
            <person name="Zhang H."/>
            <person name="O'Toole P.W."/>
        </authorList>
    </citation>
    <scope>NUCLEOTIDE SEQUENCE [LARGE SCALE GENOMIC DNA]</scope>
    <source>
        <strain evidence="1 2">DSM 19910</strain>
    </source>
</reference>
<protein>
    <submittedName>
        <fullName evidence="1">Uncharacterized protein</fullName>
    </submittedName>
</protein>
<dbReference type="OrthoDB" id="7107882at2"/>
<organism evidence="1 2">
    <name type="scientific">Liquorilactobacillus capillatus DSM 19910</name>
    <dbReference type="NCBI Taxonomy" id="1423731"/>
    <lineage>
        <taxon>Bacteria</taxon>
        <taxon>Bacillati</taxon>
        <taxon>Bacillota</taxon>
        <taxon>Bacilli</taxon>
        <taxon>Lactobacillales</taxon>
        <taxon>Lactobacillaceae</taxon>
        <taxon>Liquorilactobacillus</taxon>
    </lineage>
</organism>
<proteinExistence type="predicted"/>
<sequence length="78" mass="9137">MKATVVIKEEVGINFPGDWVLTFQKVVYMYSDGNSEEGFRFIWRRPDGHLQAARGQARIPERKYLEELTKKAEAQGWY</sequence>
<dbReference type="Proteomes" id="UP000051621">
    <property type="component" value="Unassembled WGS sequence"/>
</dbReference>
<evidence type="ECO:0000313" key="1">
    <source>
        <dbReference type="EMBL" id="KRL01908.1"/>
    </source>
</evidence>
<accession>A0A0R1M881</accession>
<dbReference type="RefSeq" id="WP_057743452.1">
    <property type="nucleotide sequence ID" value="NZ_AZEF01000019.1"/>
</dbReference>
<comment type="caution">
    <text evidence="1">The sequence shown here is derived from an EMBL/GenBank/DDBJ whole genome shotgun (WGS) entry which is preliminary data.</text>
</comment>